<evidence type="ECO:0000313" key="2">
    <source>
        <dbReference type="EMBL" id="KAE8735423.1"/>
    </source>
</evidence>
<accession>A0A6A3D109</accession>
<dbReference type="Pfam" id="PF07647">
    <property type="entry name" value="SAM_2"/>
    <property type="match status" value="1"/>
</dbReference>
<protein>
    <submittedName>
        <fullName evidence="2">Detected protein of confused Function</fullName>
    </submittedName>
</protein>
<dbReference type="InterPro" id="IPR001680">
    <property type="entry name" value="WD40_rpt"/>
</dbReference>
<dbReference type="AlphaFoldDB" id="A0A6A3D109"/>
<name>A0A6A3D109_HIBSY</name>
<dbReference type="SMART" id="SM00320">
    <property type="entry name" value="WD40"/>
    <property type="match status" value="2"/>
</dbReference>
<evidence type="ECO:0000259" key="1">
    <source>
        <dbReference type="Pfam" id="PF07647"/>
    </source>
</evidence>
<dbReference type="InterPro" id="IPR015943">
    <property type="entry name" value="WD40/YVTN_repeat-like_dom_sf"/>
</dbReference>
<keyword evidence="3" id="KW-1185">Reference proteome</keyword>
<dbReference type="PANTHER" id="PTHR33915">
    <property type="entry name" value="OSJNBA0033G05.11 PROTEIN"/>
    <property type="match status" value="1"/>
</dbReference>
<organism evidence="2 3">
    <name type="scientific">Hibiscus syriacus</name>
    <name type="common">Rose of Sharon</name>
    <dbReference type="NCBI Taxonomy" id="106335"/>
    <lineage>
        <taxon>Eukaryota</taxon>
        <taxon>Viridiplantae</taxon>
        <taxon>Streptophyta</taxon>
        <taxon>Embryophyta</taxon>
        <taxon>Tracheophyta</taxon>
        <taxon>Spermatophyta</taxon>
        <taxon>Magnoliopsida</taxon>
        <taxon>eudicotyledons</taxon>
        <taxon>Gunneridae</taxon>
        <taxon>Pentapetalae</taxon>
        <taxon>rosids</taxon>
        <taxon>malvids</taxon>
        <taxon>Malvales</taxon>
        <taxon>Malvaceae</taxon>
        <taxon>Malvoideae</taxon>
        <taxon>Hibiscus</taxon>
    </lineage>
</organism>
<evidence type="ECO:0000313" key="3">
    <source>
        <dbReference type="Proteomes" id="UP000436088"/>
    </source>
</evidence>
<feature type="domain" description="SAM" evidence="1">
    <location>
        <begin position="326"/>
        <end position="378"/>
    </location>
</feature>
<proteinExistence type="predicted"/>
<dbReference type="SUPFAM" id="SSF50978">
    <property type="entry name" value="WD40 repeat-like"/>
    <property type="match status" value="1"/>
</dbReference>
<dbReference type="PANTHER" id="PTHR33915:SF3">
    <property type="entry name" value="STERILE ALPHA MOTIF (SAM) DOMAIN PROTEIN"/>
    <property type="match status" value="1"/>
</dbReference>
<dbReference type="SUPFAM" id="SSF47769">
    <property type="entry name" value="SAM/Pointed domain"/>
    <property type="match status" value="1"/>
</dbReference>
<dbReference type="EMBL" id="VEPZ02000032">
    <property type="protein sequence ID" value="KAE8735423.1"/>
    <property type="molecule type" value="Genomic_DNA"/>
</dbReference>
<dbReference type="Proteomes" id="UP000436088">
    <property type="component" value="Unassembled WGS sequence"/>
</dbReference>
<gene>
    <name evidence="2" type="ORF">F3Y22_tig00000340pilonHSYRG00365</name>
</gene>
<dbReference type="Gene3D" id="2.130.10.10">
    <property type="entry name" value="YVTN repeat-like/Quinoprotein amine dehydrogenase"/>
    <property type="match status" value="1"/>
</dbReference>
<dbReference type="Gene3D" id="1.10.150.50">
    <property type="entry name" value="Transcription Factor, Ets-1"/>
    <property type="match status" value="1"/>
</dbReference>
<dbReference type="InterPro" id="IPR036322">
    <property type="entry name" value="WD40_repeat_dom_sf"/>
</dbReference>
<reference evidence="2" key="1">
    <citation type="submission" date="2019-09" db="EMBL/GenBank/DDBJ databases">
        <title>Draft genome information of white flower Hibiscus syriacus.</title>
        <authorList>
            <person name="Kim Y.-M."/>
        </authorList>
    </citation>
    <scope>NUCLEOTIDE SEQUENCE [LARGE SCALE GENOMIC DNA]</scope>
    <source>
        <strain evidence="2">YM2019G1</strain>
    </source>
</reference>
<sequence length="516" mass="58121">MLKTYELRAEILSHITILLLNLSCGAALWERYLSDDIKECTRREKIFSSELSRILCMLCLRYPPQHFGASTTEEETILKRTLVPATFDLKKLERESLIFLRQSHLPWHFSLTSRREWRSEHPRGASPLGAVLGGRGRHLAVHILTGHQDNAEFALAVCPTEPYVISGGKDKLVVLWSIQDHISGGSIIKQNKPGEGNDKAADGPSVGPRGIFCGHDDTVEDVAFSPSSALTLLSSLKNGDRLGVALSVGFGVEVSASWCLERDRGWVILVWSFKVLKLTVMSRKGRIDSGVVSELSRAVLLYNFSFHFKSNFLLDSPPEAMDWYSWLSKTGLEPSLVYKYALAFSGNELQIEDLPHVNHEFLQSMGISVAKHRLEILKLARKEVREAPNGLSKLILAIVKTRKCFNKYVNRLVHHETTKAALPLPAPEPVSYKDKWREALSKRNKEMKMEHHSLQKTRTIAKSGPLDCRGQEKLLVTPRSLKLSGPLDRKLQERLVFSYKSPIISGSVDVEWRKRG</sequence>
<dbReference type="CDD" id="cd09487">
    <property type="entry name" value="SAM_superfamily"/>
    <property type="match status" value="1"/>
</dbReference>
<dbReference type="InterPro" id="IPR013761">
    <property type="entry name" value="SAM/pointed_sf"/>
</dbReference>
<dbReference type="InterPro" id="IPR001660">
    <property type="entry name" value="SAM"/>
</dbReference>
<dbReference type="Pfam" id="PF00400">
    <property type="entry name" value="WD40"/>
    <property type="match status" value="1"/>
</dbReference>
<comment type="caution">
    <text evidence="2">The sequence shown here is derived from an EMBL/GenBank/DDBJ whole genome shotgun (WGS) entry which is preliminary data.</text>
</comment>